<comment type="caution">
    <text evidence="2">The sequence shown here is derived from an EMBL/GenBank/DDBJ whole genome shotgun (WGS) entry which is preliminary data.</text>
</comment>
<name>A0A5N5MVQ9_PANHP</name>
<feature type="compositionally biased region" description="Polar residues" evidence="1">
    <location>
        <begin position="102"/>
        <end position="125"/>
    </location>
</feature>
<dbReference type="Proteomes" id="UP000327468">
    <property type="component" value="Chromosome 11"/>
</dbReference>
<dbReference type="GO" id="GO:0048240">
    <property type="term" value="P:sperm capacitation"/>
    <property type="evidence" value="ECO:0007669"/>
    <property type="project" value="InterPro"/>
</dbReference>
<dbReference type="GO" id="GO:0005509">
    <property type="term" value="F:calcium ion binding"/>
    <property type="evidence" value="ECO:0007669"/>
    <property type="project" value="InterPro"/>
</dbReference>
<feature type="region of interest" description="Disordered" evidence="1">
    <location>
        <begin position="87"/>
        <end position="137"/>
    </location>
</feature>
<gene>
    <name evidence="2" type="ORF">PHYPO_G00025420</name>
</gene>
<feature type="compositionally biased region" description="Polar residues" evidence="1">
    <location>
        <begin position="166"/>
        <end position="185"/>
    </location>
</feature>
<organism evidence="2 3">
    <name type="scientific">Pangasianodon hypophthalmus</name>
    <name type="common">Striped catfish</name>
    <name type="synonym">Helicophagus hypophthalmus</name>
    <dbReference type="NCBI Taxonomy" id="310915"/>
    <lineage>
        <taxon>Eukaryota</taxon>
        <taxon>Metazoa</taxon>
        <taxon>Chordata</taxon>
        <taxon>Craniata</taxon>
        <taxon>Vertebrata</taxon>
        <taxon>Euteleostomi</taxon>
        <taxon>Actinopterygii</taxon>
        <taxon>Neopterygii</taxon>
        <taxon>Teleostei</taxon>
        <taxon>Ostariophysi</taxon>
        <taxon>Siluriformes</taxon>
        <taxon>Pangasiidae</taxon>
        <taxon>Pangasianodon</taxon>
    </lineage>
</organism>
<evidence type="ECO:0000313" key="3">
    <source>
        <dbReference type="Proteomes" id="UP000327468"/>
    </source>
</evidence>
<feature type="compositionally biased region" description="Basic and acidic residues" evidence="1">
    <location>
        <begin position="324"/>
        <end position="333"/>
    </location>
</feature>
<keyword evidence="3" id="KW-1185">Reference proteome</keyword>
<dbReference type="GO" id="GO:0035686">
    <property type="term" value="C:sperm fibrous sheath"/>
    <property type="evidence" value="ECO:0007669"/>
    <property type="project" value="TreeGrafter"/>
</dbReference>
<dbReference type="InterPro" id="IPR047579">
    <property type="entry name" value="DD_CABYR_SP17"/>
</dbReference>
<feature type="region of interest" description="Disordered" evidence="1">
    <location>
        <begin position="166"/>
        <end position="227"/>
    </location>
</feature>
<dbReference type="CDD" id="cd12100">
    <property type="entry name" value="DD_CABYR_SP17"/>
    <property type="match status" value="1"/>
</dbReference>
<dbReference type="PANTHER" id="PTHR15494">
    <property type="entry name" value="CALCIUM-BINDING TYROSINE PHOSPHORYLATION-REGULATED PROTEIN"/>
    <property type="match status" value="1"/>
</dbReference>
<dbReference type="InterPro" id="IPR038848">
    <property type="entry name" value="CABYR"/>
</dbReference>
<reference evidence="2 3" key="1">
    <citation type="submission" date="2019-06" db="EMBL/GenBank/DDBJ databases">
        <title>A chromosome-scale genome assembly of the striped catfish, Pangasianodon hypophthalmus.</title>
        <authorList>
            <person name="Wen M."/>
            <person name="Zahm M."/>
            <person name="Roques C."/>
            <person name="Cabau C."/>
            <person name="Klopp C."/>
            <person name="Donnadieu C."/>
            <person name="Jouanno E."/>
            <person name="Avarre J.-C."/>
            <person name="Campet M."/>
            <person name="Ha T.T.T."/>
            <person name="Dugue R."/>
            <person name="Lampietro C."/>
            <person name="Louis A."/>
            <person name="Herpin A."/>
            <person name="Echchiki A."/>
            <person name="Berthelot C."/>
            <person name="Parey E."/>
            <person name="Roest-Crollius H."/>
            <person name="Braasch I."/>
            <person name="Postlethwait J."/>
            <person name="Bobe J."/>
            <person name="Montfort J."/>
            <person name="Bouchez O."/>
            <person name="Begum T."/>
            <person name="Schartl M."/>
            <person name="Guiguen Y."/>
        </authorList>
    </citation>
    <scope>NUCLEOTIDE SEQUENCE [LARGE SCALE GENOMIC DNA]</scope>
    <source>
        <strain evidence="2 3">Indonesia</strain>
        <tissue evidence="2">Blood</tissue>
    </source>
</reference>
<accession>A0A5N5MVQ9</accession>
<dbReference type="EMBL" id="VFJC01000012">
    <property type="protein sequence ID" value="KAB5559129.1"/>
    <property type="molecule type" value="Genomic_DNA"/>
</dbReference>
<dbReference type="PANTHER" id="PTHR15494:SF0">
    <property type="entry name" value="CALCIUM-BINDING TYROSINE PHOSPHORYLATION-REGULATED PROTEIN"/>
    <property type="match status" value="1"/>
</dbReference>
<sequence length="471" mass="52844">MADKSEACDPWPTVILPYGLKTLLECLSRALLIERAENIRRFFADYTAELLVYRNQNPSLDLKEVMIRFQTRREVILKRSSKKRKCMKSEEASDIGKESEKSSPNLFSTSQEDALLSNEESSNGVDRTHSSEVSLTPPEYVPDVKLLQETLLGEDKYLANEQTSKRGFTARCSSSETQSVQSDQAPSPKSSSEEIETETRTTLPSKRLSPSSSPSPSYPRSPSSVEFLSDDYRKAKALYMEKEMRQLSQHSSRMSSKALEKILPPMNKISAMSSAPGKPCRLLPKRQTAAKESFLGRAENVTVTKSGKSKEDAKLPPIPSSHRGRPDSHDLRKPGPLRSTEKITFLPQIGTKSQRPGPIQAIRVSSTPSEEEEDTENEIWTLYHLPHRREEGILSTTVLSQPQYRNGATIQTIRPGYVVVAACPTTRSPIDQKFIHGRRYRVSTLGSGQRLTGVDHDYMVIRPPPYQCNNI</sequence>
<feature type="compositionally biased region" description="Low complexity" evidence="1">
    <location>
        <begin position="200"/>
        <end position="224"/>
    </location>
</feature>
<dbReference type="AlphaFoldDB" id="A0A5N5MVQ9"/>
<feature type="region of interest" description="Disordered" evidence="1">
    <location>
        <begin position="293"/>
        <end position="376"/>
    </location>
</feature>
<dbReference type="GO" id="GO:0005737">
    <property type="term" value="C:cytoplasm"/>
    <property type="evidence" value="ECO:0007669"/>
    <property type="project" value="TreeGrafter"/>
</dbReference>
<evidence type="ECO:0000256" key="1">
    <source>
        <dbReference type="SAM" id="MobiDB-lite"/>
    </source>
</evidence>
<evidence type="ECO:0000313" key="2">
    <source>
        <dbReference type="EMBL" id="KAB5559129.1"/>
    </source>
</evidence>
<proteinExistence type="predicted"/>
<feature type="compositionally biased region" description="Basic and acidic residues" evidence="1">
    <location>
        <begin position="87"/>
        <end position="101"/>
    </location>
</feature>
<protein>
    <submittedName>
        <fullName evidence="2">Uncharacterized protein</fullName>
    </submittedName>
</protein>